<dbReference type="SUPFAM" id="SSF140959">
    <property type="entry name" value="Indolic compounds 2,3-dioxygenase-like"/>
    <property type="match status" value="2"/>
</dbReference>
<dbReference type="Pfam" id="PF16911">
    <property type="entry name" value="PapA_C"/>
    <property type="match status" value="1"/>
</dbReference>
<dbReference type="Gene3D" id="3.30.559.30">
    <property type="entry name" value="Nonribosomal peptide synthetase, condensation domain"/>
    <property type="match status" value="2"/>
</dbReference>
<dbReference type="PANTHER" id="PTHR28037:SF1">
    <property type="entry name" value="ALCOHOL O-ACETYLTRANSFERASE 1-RELATED"/>
    <property type="match status" value="1"/>
</dbReference>
<evidence type="ECO:0000259" key="3">
    <source>
        <dbReference type="Pfam" id="PF16911"/>
    </source>
</evidence>
<name>A0AAD8YB52_9STRA</name>
<dbReference type="InterPro" id="IPR037217">
    <property type="entry name" value="Trp/Indoleamine_2_3_dOase-like"/>
</dbReference>
<comment type="caution">
    <text evidence="4">The sequence shown here is derived from an EMBL/GenBank/DDBJ whole genome shotgun (WGS) entry which is preliminary data.</text>
</comment>
<dbReference type="GO" id="GO:0020037">
    <property type="term" value="F:heme binding"/>
    <property type="evidence" value="ECO:0007669"/>
    <property type="project" value="InterPro"/>
</dbReference>
<organism evidence="4 5">
    <name type="scientific">Skeletonema marinoi</name>
    <dbReference type="NCBI Taxonomy" id="267567"/>
    <lineage>
        <taxon>Eukaryota</taxon>
        <taxon>Sar</taxon>
        <taxon>Stramenopiles</taxon>
        <taxon>Ochrophyta</taxon>
        <taxon>Bacillariophyta</taxon>
        <taxon>Coscinodiscophyceae</taxon>
        <taxon>Thalassiosirophycidae</taxon>
        <taxon>Thalassiosirales</taxon>
        <taxon>Skeletonemataceae</taxon>
        <taxon>Skeletonema</taxon>
        <taxon>Skeletonema marinoi-dohrnii complex</taxon>
    </lineage>
</organism>
<evidence type="ECO:0000313" key="4">
    <source>
        <dbReference type="EMBL" id="KAK1742237.1"/>
    </source>
</evidence>
<evidence type="ECO:0000256" key="2">
    <source>
        <dbReference type="ARBA" id="ARBA00023315"/>
    </source>
</evidence>
<proteinExistence type="predicted"/>
<keyword evidence="2" id="KW-0012">Acyltransferase</keyword>
<dbReference type="Gene3D" id="3.30.559.10">
    <property type="entry name" value="Chloramphenicol acetyltransferase-like domain"/>
    <property type="match status" value="2"/>
</dbReference>
<feature type="domain" description="Phthiocerol/phthiodiolone dimycocerosyl transferase C-terminal" evidence="3">
    <location>
        <begin position="656"/>
        <end position="836"/>
    </location>
</feature>
<sequence length="1835" mass="203681">MFASTQRLQMGSDSVFASPNTCEENYSYLALRVPSLILKAHQNIIGGVEPSSHGPEDYIFQIAHVILEHFFWYIENVLSGQPSGVGSKDGSSLIIMKHIFDSCTDVLGLLDYMILADFHPLRVAVHGSSGFYSQAWHRIRAWFGQAFRGTTETMKLDHVHICPEMFAQQTLYLQRLDRASASFRTMCFRHYALAERTIGSNSMGSAGKSFEQMQGSFLKHPSVKYNAAKYRVHEYTNVKYASFVGLGTQAVLDDANAALGNDDTALDKVGYKDFDEESSCQEEAALSSNFLAEMERCFVESDVQAFVELFNTSNCRIEHPPATLPYLGAKVKAYFQNFMKRHPVIHSFKCSCEMAGHITIDVDADLFDSTRVQYQIKGDCVLDANGSILRLLVSGLVDMSAALFENNDQRVSNWTSRQQSQSDFQSLQQAYRRPLSPAEMLAYELNQNKSGKKISDGLTIVSRSLIQGQFPSHELVRDAINQVVKRHTLLNARIEVKGSVPYFVVDGNVKPLIEIIEGAGNRLDCERYLNTQFDVENGDMIRVILSKLESSFELVTVMFHGICDAISARDLHYQFVCRLATVGSNADDPDCLFVLKETPLQTSIPLPATHHAKAVLNERTKETAEPIPPPVPVPIVVTRNEASDEHAPRSIAVTSKLSQDETKSLLVACRARDTTVHACIAAAALLSADCGESNKRVLTSAVDLRRRLQMRTDELVYAVGGFDGSAGFEYDLDEVGDFWSLCQAIRSDLVGTIDSGRLLTTYLSSIEGLVGAYKAGYLDGGCFGTVFLSNIGNEHYQKQLGELRWKEFDYIYGQFLPGGPHYHITCSTFDGRLTLNFQCVSPTISVTDARKFANTTESNYALHGHHYTHAFFTIARQHHSESGGDVGNASFKLKRISNEFLFRALSVPIGEKESPNDGDVIQFASGLDVYGSDVDGKLVLSYGINDCEGAVLTISMKKLQQMLIEVEPGQEVDVAAHLASIRDKEGENDNDDKYHLATLTSCILSSQELLLGLLYRTDLCDFRVGVDKFALGLTVSNILASFKSVLDIAAALDREDCGDRDEKELIIAQNDSAQATSFFHKLAKAESLGLLSSGTKEAISSSLKIMKEYVRIDSKTAESLQQLNDAVGSDSVFASPNTCEENYSYLALRVPSLILKAHQNIIGGVEPSSHGPEDYIFQIAHVILEHFFWYIENVLSGQPSGVGSKDGSSLIIMKHIFDSCTDVLGLLDYMILADFHPLRVAVHGSSGFYSQAWHRIRAWFGQAFRGTTETMKLDHVHICPEMFAQQTLYLQRLDRASASFRTMCFRHYALAERTIGSNSMGSAGKSFEQMQGSFLKHPSVKYNAAKYRVHEYTNVKYASFVGLGTQAVLDDANAALGNDDTALDKVGYRDFDEESSCQEEAALSSNFLAEMERCFVESDVQAFVELFNTSNCRIEHPPATLPYLGAKVKAYFQNFMKRHPVIHSFKCSCEMAGHITIDVDADLFDSTRVQYQIKGDCVLDANGSILRLLVSGLVDMSAALFENNDQRVSNWTSRQQSQSDFQSLQQAYRRPLSPAEMLAYELNQNKSGKKISDGLTIVSRSLIQGQFPSHELVRDAINQVVKRHTLLNARIEVKGSVPYFVVDGNVKPLIEIIEGAGNRLDCERYLNTQFDVENGDMIRVILSKLESSFELVTVMFHGICDAISARDLHYQFVCRLATVGSNADDPDCLFVLKETPLQTSIPLPATHHAKAVLNERTKETAEPIPPPVPVPIVVTRNEASDEHAPRSIAVTSKLSQDETKSLLVACRARDTTVHACIAAAAFYQLTVVSQIREFLHLLLTFGVDCRCVRMSWCMP</sequence>
<keyword evidence="1" id="KW-0808">Transferase</keyword>
<reference evidence="4" key="1">
    <citation type="submission" date="2023-06" db="EMBL/GenBank/DDBJ databases">
        <title>Survivors Of The Sea: Transcriptome response of Skeletonema marinoi to long-term dormancy.</title>
        <authorList>
            <person name="Pinder M.I.M."/>
            <person name="Kourtchenko O."/>
            <person name="Robertson E.K."/>
            <person name="Larsson T."/>
            <person name="Maumus F."/>
            <person name="Osuna-Cruz C.M."/>
            <person name="Vancaester E."/>
            <person name="Stenow R."/>
            <person name="Vandepoele K."/>
            <person name="Ploug H."/>
            <person name="Bruchert V."/>
            <person name="Godhe A."/>
            <person name="Topel M."/>
        </authorList>
    </citation>
    <scope>NUCLEOTIDE SEQUENCE</scope>
    <source>
        <strain evidence="4">R05AC</strain>
    </source>
</reference>
<keyword evidence="5" id="KW-1185">Reference proteome</keyword>
<dbReference type="GO" id="GO:0046872">
    <property type="term" value="F:metal ion binding"/>
    <property type="evidence" value="ECO:0007669"/>
    <property type="project" value="InterPro"/>
</dbReference>
<dbReference type="InterPro" id="IPR023213">
    <property type="entry name" value="CAT-like_dom_sf"/>
</dbReference>
<dbReference type="PANTHER" id="PTHR28037">
    <property type="entry name" value="ALCOHOL O-ACETYLTRANSFERASE 1-RELATED"/>
    <property type="match status" value="1"/>
</dbReference>
<dbReference type="InterPro" id="IPR031641">
    <property type="entry name" value="PapA_C"/>
</dbReference>
<dbReference type="EMBL" id="JATAAI010000011">
    <property type="protein sequence ID" value="KAK1742237.1"/>
    <property type="molecule type" value="Genomic_DNA"/>
</dbReference>
<evidence type="ECO:0000313" key="5">
    <source>
        <dbReference type="Proteomes" id="UP001224775"/>
    </source>
</evidence>
<accession>A0AAD8YB52</accession>
<dbReference type="GO" id="GO:0019441">
    <property type="term" value="P:L-tryptophan catabolic process to kynurenine"/>
    <property type="evidence" value="ECO:0007669"/>
    <property type="project" value="InterPro"/>
</dbReference>
<dbReference type="GO" id="GO:0016746">
    <property type="term" value="F:acyltransferase activity"/>
    <property type="evidence" value="ECO:0007669"/>
    <property type="project" value="UniProtKB-KW"/>
</dbReference>
<dbReference type="SUPFAM" id="SSF52777">
    <property type="entry name" value="CoA-dependent acyltransferases"/>
    <property type="match status" value="3"/>
</dbReference>
<protein>
    <recommendedName>
        <fullName evidence="3">Phthiocerol/phthiodiolone dimycocerosyl transferase C-terminal domain-containing protein</fullName>
    </recommendedName>
</protein>
<evidence type="ECO:0000256" key="1">
    <source>
        <dbReference type="ARBA" id="ARBA00022679"/>
    </source>
</evidence>
<dbReference type="InterPro" id="IPR052058">
    <property type="entry name" value="Alcohol_O-acetyltransferase"/>
</dbReference>
<gene>
    <name evidence="4" type="ORF">QTG54_006802</name>
</gene>
<dbReference type="Proteomes" id="UP001224775">
    <property type="component" value="Unassembled WGS sequence"/>
</dbReference>